<proteinExistence type="predicted"/>
<dbReference type="Proteomes" id="UP000011182">
    <property type="component" value="Unassembled WGS sequence"/>
</dbReference>
<evidence type="ECO:0000313" key="2">
    <source>
        <dbReference type="Proteomes" id="UP000011182"/>
    </source>
</evidence>
<dbReference type="EMBL" id="AMXN01000002">
    <property type="protein sequence ID" value="ELS62077.1"/>
    <property type="molecule type" value="Genomic_DNA"/>
</dbReference>
<sequence length="39" mass="4609">MVEKCNRTTKRSYLKETLKGPHFMRGPFYITSISLQFSL</sequence>
<comment type="caution">
    <text evidence="1">The sequence shown here is derived from an EMBL/GenBank/DDBJ whole genome shotgun (WGS) entry which is preliminary data.</text>
</comment>
<keyword evidence="2" id="KW-1185">Reference proteome</keyword>
<organism evidence="1 2">
    <name type="scientific">Bacillus inaquosorum KCTC 13429</name>
    <dbReference type="NCBI Taxonomy" id="1236548"/>
    <lineage>
        <taxon>Bacteria</taxon>
        <taxon>Bacillati</taxon>
        <taxon>Bacillota</taxon>
        <taxon>Bacilli</taxon>
        <taxon>Bacillales</taxon>
        <taxon>Bacillaceae</taxon>
        <taxon>Bacillus</taxon>
    </lineage>
</organism>
<protein>
    <submittedName>
        <fullName evidence="1">Uncharacterized protein</fullName>
    </submittedName>
</protein>
<gene>
    <name evidence="1" type="ORF">BSI_11560</name>
</gene>
<name>A0A9W5LJZ0_9BACI</name>
<reference evidence="1 2" key="1">
    <citation type="journal article" date="2014" name="Syst. Appl. Microbiol.">
        <title>Genomic insights into the taxonomic status of the three subspecies of Bacillus subtilis.</title>
        <authorList>
            <person name="Yi H."/>
            <person name="Chun J."/>
            <person name="Cha C.J."/>
        </authorList>
    </citation>
    <scope>NUCLEOTIDE SEQUENCE [LARGE SCALE GENOMIC DNA]</scope>
    <source>
        <strain evidence="1 2">KCTC 13429</strain>
    </source>
</reference>
<evidence type="ECO:0000313" key="1">
    <source>
        <dbReference type="EMBL" id="ELS62077.1"/>
    </source>
</evidence>
<accession>A0A9W5LJZ0</accession>
<dbReference type="AlphaFoldDB" id="A0A9W5LJZ0"/>